<proteinExistence type="predicted"/>
<reference evidence="2" key="1">
    <citation type="submission" date="2018-02" db="EMBL/GenBank/DDBJ databases">
        <title>Rhizophora mucronata_Transcriptome.</title>
        <authorList>
            <person name="Meera S.P."/>
            <person name="Sreeshan A."/>
            <person name="Augustine A."/>
        </authorList>
    </citation>
    <scope>NUCLEOTIDE SEQUENCE</scope>
    <source>
        <tissue evidence="2">Leaf</tissue>
    </source>
</reference>
<sequence>MVPRYTKLDFPTYSGAEDPLIWLHRCEKFFTNQCTIEADKVALFLFIFYFFILTSNVNKIKYKGT</sequence>
<protein>
    <submittedName>
        <fullName evidence="2">Uncharacterized protein</fullName>
    </submittedName>
</protein>
<organism evidence="2">
    <name type="scientific">Rhizophora mucronata</name>
    <name type="common">Asiatic mangrove</name>
    <dbReference type="NCBI Taxonomy" id="61149"/>
    <lineage>
        <taxon>Eukaryota</taxon>
        <taxon>Viridiplantae</taxon>
        <taxon>Streptophyta</taxon>
        <taxon>Embryophyta</taxon>
        <taxon>Tracheophyta</taxon>
        <taxon>Spermatophyta</taxon>
        <taxon>Magnoliopsida</taxon>
        <taxon>eudicotyledons</taxon>
        <taxon>Gunneridae</taxon>
        <taxon>Pentapetalae</taxon>
        <taxon>rosids</taxon>
        <taxon>fabids</taxon>
        <taxon>Malpighiales</taxon>
        <taxon>Rhizophoraceae</taxon>
        <taxon>Rhizophora</taxon>
    </lineage>
</organism>
<accession>A0A2P2IJA5</accession>
<dbReference type="EMBL" id="GGEC01000816">
    <property type="protein sequence ID" value="MBW81299.1"/>
    <property type="molecule type" value="Transcribed_RNA"/>
</dbReference>
<evidence type="ECO:0000256" key="1">
    <source>
        <dbReference type="SAM" id="Phobius"/>
    </source>
</evidence>
<dbReference type="AlphaFoldDB" id="A0A2P2IJA5"/>
<name>A0A2P2IJA5_RHIMU</name>
<keyword evidence="1" id="KW-1133">Transmembrane helix</keyword>
<keyword evidence="1" id="KW-0812">Transmembrane</keyword>
<feature type="transmembrane region" description="Helical" evidence="1">
    <location>
        <begin position="41"/>
        <end position="58"/>
    </location>
</feature>
<evidence type="ECO:0000313" key="2">
    <source>
        <dbReference type="EMBL" id="MBW81299.1"/>
    </source>
</evidence>
<keyword evidence="1" id="KW-0472">Membrane</keyword>